<dbReference type="RefSeq" id="WP_038084806.1">
    <property type="nucleotide sequence ID" value="NZ_JHEG04000001.1"/>
</dbReference>
<reference evidence="1" key="2">
    <citation type="submission" date="2019-11" db="EMBL/GenBank/DDBJ databases">
        <title>Improved Assembly of Tolypothrix boutellei genome.</title>
        <authorList>
            <person name="Sarangi A.N."/>
            <person name="Mukherjee M."/>
            <person name="Ghosh S."/>
            <person name="Singh D."/>
            <person name="Das A."/>
            <person name="Kant S."/>
            <person name="Prusty A."/>
            <person name="Tripathy S."/>
        </authorList>
    </citation>
    <scope>NUCLEOTIDE SEQUENCE</scope>
    <source>
        <strain evidence="1">VB521301</strain>
    </source>
</reference>
<dbReference type="AlphaFoldDB" id="A0A0C1N0F8"/>
<evidence type="ECO:0000313" key="5">
    <source>
        <dbReference type="Proteomes" id="UP000029738"/>
    </source>
</evidence>
<organism evidence="3">
    <name type="scientific">Tolypothrix bouteillei VB521301</name>
    <dbReference type="NCBI Taxonomy" id="1479485"/>
    <lineage>
        <taxon>Bacteria</taxon>
        <taxon>Bacillati</taxon>
        <taxon>Cyanobacteriota</taxon>
        <taxon>Cyanophyceae</taxon>
        <taxon>Nostocales</taxon>
        <taxon>Tolypothrichaceae</taxon>
        <taxon>Tolypothrix</taxon>
    </lineage>
</organism>
<keyword evidence="5" id="KW-1185">Reference proteome</keyword>
<sequence>MSNSRPKRKAKRNEPLLYEETKIQKGIWITPSTWDKMKQVAESEGVSISELVERWGRQLKEPAACKEKLRLGGNPQAANYVLTDTLRERRVPPVERTGVCLRLPPTPEGR</sequence>
<evidence type="ECO:0000313" key="2">
    <source>
        <dbReference type="EMBL" id="KAF3888481.1"/>
    </source>
</evidence>
<dbReference type="OrthoDB" id="516757at2"/>
<dbReference type="Proteomes" id="UP000029738">
    <property type="component" value="Unassembled WGS sequence"/>
</dbReference>
<accession>A0A0C1N0F8</accession>
<dbReference type="EMBL" id="JHEG02000059">
    <property type="protein sequence ID" value="KIE07982.1"/>
    <property type="molecule type" value="Genomic_DNA"/>
</dbReference>
<name>A0A0C1N0F8_9CYAN</name>
<gene>
    <name evidence="4" type="ORF">DA73_0232695</name>
    <name evidence="3" type="ORF">DA73_0244310</name>
    <name evidence="1" type="ORF">DA73_0400006225</name>
    <name evidence="2" type="ORF">DA73_0400025640</name>
</gene>
<evidence type="ECO:0000313" key="3">
    <source>
        <dbReference type="EMBL" id="KIE07982.1"/>
    </source>
</evidence>
<evidence type="ECO:0000313" key="1">
    <source>
        <dbReference type="EMBL" id="KAF3885104.1"/>
    </source>
</evidence>
<reference evidence="3" key="1">
    <citation type="journal article" date="2015" name="Genome Announc.">
        <title>Draft Genome Sequence of Tolypothrix boutellei Strain VB521301.</title>
        <authorList>
            <person name="Chandrababunaidu M.M."/>
            <person name="Singh D."/>
            <person name="Sen D."/>
            <person name="Bhan S."/>
            <person name="Das S."/>
            <person name="Gupta A."/>
            <person name="Adhikary S.P."/>
            <person name="Tripathy S."/>
        </authorList>
    </citation>
    <scope>NUCLEOTIDE SEQUENCE</scope>
    <source>
        <strain evidence="3">VB521301</strain>
    </source>
</reference>
<protein>
    <submittedName>
        <fullName evidence="3">Uncharacterized protein</fullName>
    </submittedName>
</protein>
<dbReference type="EMBL" id="JHEG02000058">
    <property type="protein sequence ID" value="KIE09170.1"/>
    <property type="molecule type" value="Genomic_DNA"/>
</dbReference>
<dbReference type="EMBL" id="JHEG04000001">
    <property type="protein sequence ID" value="KAF3885104.1"/>
    <property type="molecule type" value="Genomic_DNA"/>
</dbReference>
<comment type="caution">
    <text evidence="3">The sequence shown here is derived from an EMBL/GenBank/DDBJ whole genome shotgun (WGS) entry which is preliminary data.</text>
</comment>
<proteinExistence type="predicted"/>
<dbReference type="EMBL" id="JHEG04000001">
    <property type="protein sequence ID" value="KAF3888481.1"/>
    <property type="molecule type" value="Genomic_DNA"/>
</dbReference>
<evidence type="ECO:0000313" key="4">
    <source>
        <dbReference type="EMBL" id="KIE09170.1"/>
    </source>
</evidence>